<dbReference type="FunFam" id="3.30.40.10:FF:000038">
    <property type="entry name" value="E3 ubiquitin-protein ligase listerin"/>
    <property type="match status" value="1"/>
</dbReference>
<dbReference type="Pfam" id="PF22958">
    <property type="entry name" value="Ltn1_1st"/>
    <property type="match status" value="1"/>
</dbReference>
<comment type="similarity">
    <text evidence="4 16">Belongs to the LTN1 family.</text>
</comment>
<keyword evidence="19" id="KW-1185">Reference proteome</keyword>
<evidence type="ECO:0000256" key="6">
    <source>
        <dbReference type="ARBA" id="ARBA00017157"/>
    </source>
</evidence>
<dbReference type="GO" id="GO:0005829">
    <property type="term" value="C:cytosol"/>
    <property type="evidence" value="ECO:0007669"/>
    <property type="project" value="UniProtKB-SubCell"/>
</dbReference>
<dbReference type="SUPFAM" id="SSF57850">
    <property type="entry name" value="RING/U-box"/>
    <property type="match status" value="1"/>
</dbReference>
<dbReference type="EC" id="2.3.2.27" evidence="5 16"/>
<dbReference type="PANTHER" id="PTHR12389">
    <property type="entry name" value="ZINC FINGER PROTEIN 294"/>
    <property type="match status" value="1"/>
</dbReference>
<evidence type="ECO:0000259" key="18">
    <source>
        <dbReference type="PROSITE" id="PS50089"/>
    </source>
</evidence>
<sequence>MGGKPKQTPRTKNNVKPSSSSRSAELLGTAPTFVGFSAHSDFGLIPFAPGFATAELPDTFDASITPQYQLILKKMSKKDSMTKKKALQEFINLISHSELEEMKTILPLWPKFYHNLASDPEHNVRELTQTVLHLLVSKCKKTIAPYLKQLIPVWLASHFDNYAPAASIASTCFTETFTNRIREVCLHCRYEIVDYAIRNLTFHTPATLSPGKNLTSEEAEQKFQRIVICSLKELSFFVEHTAGSDEQKQIQESLQKLLSHQKFWSFAKNKLNAIKAAWFEFMYNMVMYHADAVSPQKNQLIMLSFQNIDESDPLVAPHIWGCVLLLQTNYKDWHQTIDFNKMIWPKFCSLLRNKFNRNARAICPNLLPFFSQLSQIVEDETECHCLIKQFSDNLKNIITTNDLNISKSDNIVTIKTYFECIRYFIQKLIENEPMSPEAAKFALILLEDNVIDLLKWCLSTTNPLTAKQCFQHIATLMAFFDKQVISYNPYEQLLNQFWNCLFVITSEDFFREDVNEFTLERVLELFKDLCLANPTLEEHKVKFIKNEQNCEDVADKEITYRENMEKAERDGKLKQGYSAASFINTKLKRIVVHFFAACLRNILQFSSCKYIKYLRVIIAIFNDEEFFSRVTDKGTLDATLSHIFAILERVITIDHDNKSLEILVEIIFEILKKHEKVKRFEFIENKLMKLSHGVTLTLVLQCLLSHPWCTEPEVRDILAQPETITFISQLANEVVQNNSKDLYNLLHKCFFQTECGDILISLKTVDNILNTLADALSKQNCDKKCSTDLDACGTFIAQIMPVVCNNRNSSRDVQQTVFLKLFGFTIEHCISNDDNISEDTIWEITTCWQDALCSEDVSLDDKLLKACVEIVNRQIPCEYTNINIIDSLAEVLSKFVLCSTESVPEEDGQRLQRIDEIFKELLAIDREAVEELLNTTLFAEAVTSSATPIYGFKGNYCKVVDMERILQKALLNFSTLFKLLCKSNTNEQTANKGLMPLVNNAREIIQEEKNTEDYCDPNENVLKICSNFLISELIQYTNISAAADVLINQQLLTDPVHTLALELSEKVKLLLSKVHQLGIRFRKQLLIKCSQELDLSYCRCLLYLMYIDEYTEYEENAMIVIFEELSEHFVTNNHLNIYINILQYFLPKLQFRSFGMDNPIMNTEPSQIWIKAVVFRCLLRNNFGDTFNKTDDKGMIKLAEQFITEHAEKLHTQKEFLSYQCEINKQKIDNVLNAVEYMNLLIELLEKAPYELSIKSWDIIRIGLGHWILSVTKTLDNAQEKLDQMTLYFTIHVFKLFAALTEFFSKEKQKSSTQLIKKVYDEWLQVFAKDVYLTLFKTYYRLCEHEDIVEKFVDCWSMFLNALTHTMDFMDYGVVYMFCKSSKVFSLDHVSNFLLKNLSNPLHSMRTASMFMMWQFTQYFVADDTDTFDHKSAQLEKVEQTNVASWHFLNRFEDYLERYDMAIQKYLKEFSFKLTEIAKMEPINHQEAFSYLMLWNCVIFACVKAPVALRSVYTAWLCGNKYKENLLHFLFRAMPVEILKNHSTKQMNNEIFKALSWSQIKDPKLSLERYVCHFYTEFLSKLPAVVRKWWNTCPSRQKTFVDILTTNFVSPLICTYELTAIADKKEKHENMQVTVHTSTREVSAVYSIDEARMELVITLAANYPLGSVKVGGRSTSRNIAMQLTIFLTHQNGTIFDGLALWKNNLDKKFEGVEECYVCYTVIHQDTCQLPKLTCKTCKKKFHGPCLYKWFTTSNKSTCPICRNVF</sequence>
<organism evidence="19 20">
    <name type="scientific">Glossina fuscipes</name>
    <dbReference type="NCBI Taxonomy" id="7396"/>
    <lineage>
        <taxon>Eukaryota</taxon>
        <taxon>Metazoa</taxon>
        <taxon>Ecdysozoa</taxon>
        <taxon>Arthropoda</taxon>
        <taxon>Hexapoda</taxon>
        <taxon>Insecta</taxon>
        <taxon>Pterygota</taxon>
        <taxon>Neoptera</taxon>
        <taxon>Endopterygota</taxon>
        <taxon>Diptera</taxon>
        <taxon>Brachycera</taxon>
        <taxon>Muscomorpha</taxon>
        <taxon>Hippoboscoidea</taxon>
        <taxon>Glossinidae</taxon>
        <taxon>Glossina</taxon>
    </lineage>
</organism>
<dbReference type="Gene3D" id="3.30.40.10">
    <property type="entry name" value="Zinc/RING finger domain, C3HC4 (zinc finger)"/>
    <property type="match status" value="1"/>
</dbReference>
<dbReference type="KEGG" id="gfs:119637846"/>
<keyword evidence="12 16" id="KW-0833">Ubl conjugation pathway</keyword>
<evidence type="ECO:0000313" key="19">
    <source>
        <dbReference type="Proteomes" id="UP000092443"/>
    </source>
</evidence>
<protein>
    <recommendedName>
        <fullName evidence="6 16">E3 ubiquitin-protein ligase listerin</fullName>
        <ecNumber evidence="5 16">2.3.2.27</ecNumber>
    </recommendedName>
    <alternativeName>
        <fullName evidence="14 16">RING-type E3 ubiquitin transferase listerin</fullName>
    </alternativeName>
</protein>
<gene>
    <name evidence="20" type="primary">LOC119637846</name>
</gene>
<comment type="pathway">
    <text evidence="3 16">Protein modification; protein ubiquitination.</text>
</comment>
<evidence type="ECO:0000256" key="16">
    <source>
        <dbReference type="RuleBase" id="RU367090"/>
    </source>
</evidence>
<evidence type="ECO:0000256" key="12">
    <source>
        <dbReference type="ARBA" id="ARBA00022786"/>
    </source>
</evidence>
<name>A0A9C5Z588_9MUSC</name>
<evidence type="ECO:0000256" key="5">
    <source>
        <dbReference type="ARBA" id="ARBA00012483"/>
    </source>
</evidence>
<evidence type="ECO:0000256" key="2">
    <source>
        <dbReference type="ARBA" id="ARBA00004514"/>
    </source>
</evidence>
<dbReference type="InterPro" id="IPR011989">
    <property type="entry name" value="ARM-like"/>
</dbReference>
<accession>A0A9C5Z588</accession>
<evidence type="ECO:0000256" key="14">
    <source>
        <dbReference type="ARBA" id="ARBA00032366"/>
    </source>
</evidence>
<dbReference type="InterPro" id="IPR039795">
    <property type="entry name" value="LTN1/Rkr1"/>
</dbReference>
<dbReference type="InterPro" id="IPR013083">
    <property type="entry name" value="Znf_RING/FYVE/PHD"/>
</dbReference>
<dbReference type="InterPro" id="IPR054478">
    <property type="entry name" value="LTN1_UBC"/>
</dbReference>
<dbReference type="SUPFAM" id="SSF48371">
    <property type="entry name" value="ARM repeat"/>
    <property type="match status" value="1"/>
</dbReference>
<proteinExistence type="inferred from homology"/>
<evidence type="ECO:0000256" key="10">
    <source>
        <dbReference type="ARBA" id="ARBA00022737"/>
    </source>
</evidence>
<evidence type="ECO:0000256" key="8">
    <source>
        <dbReference type="ARBA" id="ARBA00022679"/>
    </source>
</evidence>
<dbReference type="InterPro" id="IPR054477">
    <property type="entry name" value="LTN1_E3_ligase_6th"/>
</dbReference>
<comment type="subcellular location">
    <subcellularLocation>
        <location evidence="2">Cytoplasm</location>
        <location evidence="2">Cytosol</location>
    </subcellularLocation>
</comment>
<evidence type="ECO:0000256" key="15">
    <source>
        <dbReference type="PROSITE-ProRule" id="PRU00175"/>
    </source>
</evidence>
<feature type="compositionally biased region" description="Polar residues" evidence="17">
    <location>
        <begin position="8"/>
        <end position="23"/>
    </location>
</feature>
<comment type="subunit">
    <text evidence="16">Component of the ribosome quality control complex (RQC).</text>
</comment>
<evidence type="ECO:0000256" key="13">
    <source>
        <dbReference type="ARBA" id="ARBA00022833"/>
    </source>
</evidence>
<keyword evidence="7" id="KW-0963">Cytoplasm</keyword>
<dbReference type="Proteomes" id="UP000092443">
    <property type="component" value="Unplaced"/>
</dbReference>
<reference evidence="20" key="1">
    <citation type="submission" date="2025-08" db="UniProtKB">
        <authorList>
            <consortium name="RefSeq"/>
        </authorList>
    </citation>
    <scope>IDENTIFICATION</scope>
    <source>
        <tissue evidence="20">Whole body pupa</tissue>
    </source>
</reference>
<dbReference type="GO" id="GO:0008270">
    <property type="term" value="F:zinc ion binding"/>
    <property type="evidence" value="ECO:0007669"/>
    <property type="project" value="UniProtKB-KW"/>
</dbReference>
<dbReference type="GO" id="GO:0072344">
    <property type="term" value="P:rescue of stalled ribosome"/>
    <property type="evidence" value="ECO:0007669"/>
    <property type="project" value="UniProtKB-UniRule"/>
</dbReference>
<dbReference type="GO" id="GO:1990116">
    <property type="term" value="P:ribosome-associated ubiquitin-dependent protein catabolic process"/>
    <property type="evidence" value="ECO:0007669"/>
    <property type="project" value="UniProtKB-UniRule"/>
</dbReference>
<dbReference type="PANTHER" id="PTHR12389:SF0">
    <property type="entry name" value="E3 UBIQUITIN-PROTEIN LIGASE LISTERIN"/>
    <property type="match status" value="1"/>
</dbReference>
<dbReference type="GO" id="GO:1990112">
    <property type="term" value="C:RQC complex"/>
    <property type="evidence" value="ECO:0007669"/>
    <property type="project" value="UniProtKB-UniRule"/>
</dbReference>
<dbReference type="GO" id="GO:0043023">
    <property type="term" value="F:ribosomal large subunit binding"/>
    <property type="evidence" value="ECO:0007669"/>
    <property type="project" value="TreeGrafter"/>
</dbReference>
<keyword evidence="13 16" id="KW-0862">Zinc</keyword>
<comment type="catalytic activity">
    <reaction evidence="1 16">
        <text>S-ubiquitinyl-[E2 ubiquitin-conjugating enzyme]-L-cysteine + [acceptor protein]-L-lysine = [E2 ubiquitin-conjugating enzyme]-L-cysteine + N(6)-ubiquitinyl-[acceptor protein]-L-lysine.</text>
        <dbReference type="EC" id="2.3.2.27"/>
    </reaction>
</comment>
<evidence type="ECO:0000256" key="17">
    <source>
        <dbReference type="SAM" id="MobiDB-lite"/>
    </source>
</evidence>
<dbReference type="Gene3D" id="1.25.10.10">
    <property type="entry name" value="Leucine-rich Repeat Variant"/>
    <property type="match status" value="1"/>
</dbReference>
<feature type="domain" description="RING-type" evidence="18">
    <location>
        <begin position="1715"/>
        <end position="1762"/>
    </location>
</feature>
<dbReference type="InterPro" id="IPR016024">
    <property type="entry name" value="ARM-type_fold"/>
</dbReference>
<evidence type="ECO:0000256" key="11">
    <source>
        <dbReference type="ARBA" id="ARBA00022771"/>
    </source>
</evidence>
<evidence type="ECO:0000256" key="3">
    <source>
        <dbReference type="ARBA" id="ARBA00004906"/>
    </source>
</evidence>
<evidence type="ECO:0000256" key="4">
    <source>
        <dbReference type="ARBA" id="ARBA00007997"/>
    </source>
</evidence>
<keyword evidence="10" id="KW-0677">Repeat</keyword>
<keyword evidence="8 16" id="KW-0808">Transferase</keyword>
<comment type="function">
    <text evidence="16">E3 ubiquitin-protein ligase. Component of the ribosome quality control complex (RQC), a ribosome-associated complex that mediates ubiquitination and extraction of incompletely synthesized nascent chains for proteasomal degradation.</text>
</comment>
<evidence type="ECO:0000256" key="7">
    <source>
        <dbReference type="ARBA" id="ARBA00022490"/>
    </source>
</evidence>
<dbReference type="InterPro" id="IPR001841">
    <property type="entry name" value="Znf_RING"/>
</dbReference>
<dbReference type="InterPro" id="IPR054476">
    <property type="entry name" value="Ltn1_N"/>
</dbReference>
<evidence type="ECO:0000256" key="9">
    <source>
        <dbReference type="ARBA" id="ARBA00022723"/>
    </source>
</evidence>
<keyword evidence="11 15" id="KW-0863">Zinc-finger</keyword>
<dbReference type="PROSITE" id="PS50089">
    <property type="entry name" value="ZF_RING_2"/>
    <property type="match status" value="1"/>
</dbReference>
<dbReference type="GeneID" id="119637846"/>
<evidence type="ECO:0000256" key="1">
    <source>
        <dbReference type="ARBA" id="ARBA00000900"/>
    </source>
</evidence>
<dbReference type="GO" id="GO:0061630">
    <property type="term" value="F:ubiquitin protein ligase activity"/>
    <property type="evidence" value="ECO:0007669"/>
    <property type="project" value="UniProtKB-UniRule"/>
</dbReference>
<dbReference type="Pfam" id="PF22999">
    <property type="entry name" value="LTN1_E3_ligase_6th"/>
    <property type="match status" value="1"/>
</dbReference>
<dbReference type="Pfam" id="PF23009">
    <property type="entry name" value="UBC_like"/>
    <property type="match status" value="1"/>
</dbReference>
<dbReference type="RefSeq" id="XP_037890137.1">
    <property type="nucleotide sequence ID" value="XM_038034209.1"/>
</dbReference>
<keyword evidence="9 16" id="KW-0479">Metal-binding</keyword>
<evidence type="ECO:0000313" key="20">
    <source>
        <dbReference type="RefSeq" id="XP_037890137.1"/>
    </source>
</evidence>
<feature type="region of interest" description="Disordered" evidence="17">
    <location>
        <begin position="1"/>
        <end position="23"/>
    </location>
</feature>